<accession>A0A437LXY7</accession>
<gene>
    <name evidence="1" type="ORF">EOD43_18170</name>
</gene>
<dbReference type="OrthoDB" id="9806226at2"/>
<comment type="caution">
    <text evidence="1">The sequence shown here is derived from an EMBL/GenBank/DDBJ whole genome shotgun (WGS) entry which is preliminary data.</text>
</comment>
<reference evidence="1 2" key="1">
    <citation type="submission" date="2019-01" db="EMBL/GenBank/DDBJ databases">
        <authorList>
            <person name="Chen W.-M."/>
        </authorList>
    </citation>
    <scope>NUCLEOTIDE SEQUENCE [LARGE SCALE GENOMIC DNA]</scope>
    <source>
        <strain evidence="1 2">CCP-7</strain>
    </source>
</reference>
<name>A0A437LXY7_9SPHN</name>
<protein>
    <submittedName>
        <fullName evidence="1">Uncharacterized protein</fullName>
    </submittedName>
</protein>
<evidence type="ECO:0000313" key="2">
    <source>
        <dbReference type="Proteomes" id="UP000282971"/>
    </source>
</evidence>
<sequence length="67" mass="7809">MTIPWDIPATLRTVSSDSAELTLRQAIEAFRDLPATEQHEAEILFYFERERGRIGRDAIEKYVELLE</sequence>
<dbReference type="Proteomes" id="UP000282971">
    <property type="component" value="Unassembled WGS sequence"/>
</dbReference>
<dbReference type="AlphaFoldDB" id="A0A437LXY7"/>
<proteinExistence type="predicted"/>
<keyword evidence="2" id="KW-1185">Reference proteome</keyword>
<evidence type="ECO:0000313" key="1">
    <source>
        <dbReference type="EMBL" id="RVT90224.1"/>
    </source>
</evidence>
<dbReference type="RefSeq" id="WP_127745474.1">
    <property type="nucleotide sequence ID" value="NZ_SACN01000003.1"/>
</dbReference>
<dbReference type="EMBL" id="SACN01000003">
    <property type="protein sequence ID" value="RVT90224.1"/>
    <property type="molecule type" value="Genomic_DNA"/>
</dbReference>
<organism evidence="1 2">
    <name type="scientific">Sphingomonas crocodyli</name>
    <dbReference type="NCBI Taxonomy" id="1979270"/>
    <lineage>
        <taxon>Bacteria</taxon>
        <taxon>Pseudomonadati</taxon>
        <taxon>Pseudomonadota</taxon>
        <taxon>Alphaproteobacteria</taxon>
        <taxon>Sphingomonadales</taxon>
        <taxon>Sphingomonadaceae</taxon>
        <taxon>Sphingomonas</taxon>
    </lineage>
</organism>